<reference evidence="2" key="1">
    <citation type="submission" date="2021-11" db="EMBL/GenBank/DDBJ databases">
        <authorList>
            <person name="Herlambang A."/>
            <person name="Guo Y."/>
            <person name="Takashima Y."/>
            <person name="Nishizawa T."/>
        </authorList>
    </citation>
    <scope>NUCLEOTIDE SEQUENCE</scope>
    <source>
        <strain evidence="2">E1425</strain>
    </source>
</reference>
<dbReference type="GO" id="GO:0032153">
    <property type="term" value="C:cell division site"/>
    <property type="evidence" value="ECO:0007669"/>
    <property type="project" value="TreeGrafter"/>
</dbReference>
<dbReference type="GO" id="GO:0010972">
    <property type="term" value="P:negative regulation of G2/M transition of mitotic cell cycle"/>
    <property type="evidence" value="ECO:0007669"/>
    <property type="project" value="TreeGrafter"/>
</dbReference>
<keyword evidence="3" id="KW-1185">Reference proteome</keyword>
<evidence type="ECO:0008006" key="4">
    <source>
        <dbReference type="Google" id="ProtNLM"/>
    </source>
</evidence>
<feature type="compositionally biased region" description="Basic residues" evidence="1">
    <location>
        <begin position="607"/>
        <end position="631"/>
    </location>
</feature>
<proteinExistence type="predicted"/>
<dbReference type="PANTHER" id="PTHR43628:SF1">
    <property type="entry name" value="CHITIN SYNTHASE REGULATORY FACTOR 2-RELATED"/>
    <property type="match status" value="1"/>
</dbReference>
<dbReference type="InterPro" id="IPR052945">
    <property type="entry name" value="Mitotic_Regulator"/>
</dbReference>
<dbReference type="Gene3D" id="1.25.40.10">
    <property type="entry name" value="Tetratricopeptide repeat domain"/>
    <property type="match status" value="2"/>
</dbReference>
<gene>
    <name evidence="2" type="ORF">EMPS_05035</name>
</gene>
<feature type="compositionally biased region" description="Low complexity" evidence="1">
    <location>
        <begin position="53"/>
        <end position="70"/>
    </location>
</feature>
<dbReference type="OrthoDB" id="2148946at2759"/>
<feature type="compositionally biased region" description="Polar residues" evidence="1">
    <location>
        <begin position="1"/>
        <end position="17"/>
    </location>
</feature>
<feature type="region of interest" description="Disordered" evidence="1">
    <location>
        <begin position="597"/>
        <end position="631"/>
    </location>
</feature>
<evidence type="ECO:0000256" key="1">
    <source>
        <dbReference type="SAM" id="MobiDB-lite"/>
    </source>
</evidence>
<dbReference type="Proteomes" id="UP000827284">
    <property type="component" value="Unassembled WGS sequence"/>
</dbReference>
<feature type="region of interest" description="Disordered" evidence="1">
    <location>
        <begin position="469"/>
        <end position="489"/>
    </location>
</feature>
<dbReference type="SMART" id="SM00671">
    <property type="entry name" value="SEL1"/>
    <property type="match status" value="4"/>
</dbReference>
<dbReference type="PANTHER" id="PTHR43628">
    <property type="entry name" value="ACTIVATOR OF C KINASE PROTEIN 1-RELATED"/>
    <property type="match status" value="1"/>
</dbReference>
<dbReference type="AlphaFoldDB" id="A0A9P3HAE4"/>
<feature type="region of interest" description="Disordered" evidence="1">
    <location>
        <begin position="521"/>
        <end position="540"/>
    </location>
</feature>
<dbReference type="SUPFAM" id="SSF81901">
    <property type="entry name" value="HCP-like"/>
    <property type="match status" value="1"/>
</dbReference>
<reference evidence="2" key="2">
    <citation type="journal article" date="2022" name="Microbiol. Resour. Announc.">
        <title>Whole-Genome Sequence of Entomortierella parvispora E1425, a Mucoromycotan Fungus Associated with Burkholderiaceae-Related Endosymbiotic Bacteria.</title>
        <authorList>
            <person name="Herlambang A."/>
            <person name="Guo Y."/>
            <person name="Takashima Y."/>
            <person name="Narisawa K."/>
            <person name="Ohta H."/>
            <person name="Nishizawa T."/>
        </authorList>
    </citation>
    <scope>NUCLEOTIDE SEQUENCE</scope>
    <source>
        <strain evidence="2">E1425</strain>
    </source>
</reference>
<accession>A0A9P3HAE4</accession>
<feature type="compositionally biased region" description="Pro residues" evidence="1">
    <location>
        <begin position="43"/>
        <end position="52"/>
    </location>
</feature>
<dbReference type="InterPro" id="IPR011990">
    <property type="entry name" value="TPR-like_helical_dom_sf"/>
</dbReference>
<feature type="region of interest" description="Disordered" evidence="1">
    <location>
        <begin position="1"/>
        <end position="21"/>
    </location>
</feature>
<feature type="compositionally biased region" description="Polar residues" evidence="1">
    <location>
        <begin position="98"/>
        <end position="128"/>
    </location>
</feature>
<dbReference type="EMBL" id="BQFW01000007">
    <property type="protein sequence ID" value="GJJ72677.1"/>
    <property type="molecule type" value="Genomic_DNA"/>
</dbReference>
<protein>
    <recommendedName>
        <fullName evidence="4">HCP-like protein</fullName>
    </recommendedName>
</protein>
<evidence type="ECO:0000313" key="3">
    <source>
        <dbReference type="Proteomes" id="UP000827284"/>
    </source>
</evidence>
<sequence length="631" mass="68912">MTFSSENTGPVGQQSGLANKPIGLSASVARDLAIEDLSISEPSPVPLPPIPQRPQSSPLQPPSIQQQPQHSDARPPALQPRPSRVQEWDLYEPHQHRSQAVQQSEQMHIQPQQHSYPQPPTLSQLDPSQQSFHPYSPRAEVPLPPMVLNKTGASSSKPKVMTTITATIADNNHSSSSEGRSLSFEEARVQHKKRTSQQLSPAVAARVLTPAQQREAEADAYIQRAIELHEDNQLEEATYYFRLAAQSENPVGQLMYGLSLRHGWGCKANPKEALFYLQGAAEYAMSELKELNPSNSANVRIIQQRSLRYQQKPAAPAPATAPATTQDHLHVQPLSPTYPPPSPTHGTFALKRMSTVARKSATVTARKELVLALYELGMSFLKGWGVARDRVIAFNYFKLAADLGDPDSQNEVAQCFLDGTGTEKNNFEAARYFRLASAQGASQLGNSWIFKPKYDQYCENYAANEAAESEARNQGLSQSGGPLSPSSPIGAGSMSSIAMGIASATAGVVAPSTHMASSLPSKWMSTFGHHSRHHQNQSQGQNVTPVLAGNMSKPGKTEGKATRSYNLAGDLISSSQLELKVRQAEQLTHLTVLPVLSGQQQQQQPEKKKHRWSLFPHSHHHGHRRSPSAGC</sequence>
<evidence type="ECO:0000313" key="2">
    <source>
        <dbReference type="EMBL" id="GJJ72677.1"/>
    </source>
</evidence>
<dbReference type="InterPro" id="IPR006597">
    <property type="entry name" value="Sel1-like"/>
</dbReference>
<organism evidence="2 3">
    <name type="scientific">Entomortierella parvispora</name>
    <dbReference type="NCBI Taxonomy" id="205924"/>
    <lineage>
        <taxon>Eukaryota</taxon>
        <taxon>Fungi</taxon>
        <taxon>Fungi incertae sedis</taxon>
        <taxon>Mucoromycota</taxon>
        <taxon>Mortierellomycotina</taxon>
        <taxon>Mortierellomycetes</taxon>
        <taxon>Mortierellales</taxon>
        <taxon>Mortierellaceae</taxon>
        <taxon>Entomortierella</taxon>
    </lineage>
</organism>
<comment type="caution">
    <text evidence="2">The sequence shown here is derived from an EMBL/GenBank/DDBJ whole genome shotgun (WGS) entry which is preliminary data.</text>
</comment>
<feature type="region of interest" description="Disordered" evidence="1">
    <location>
        <begin position="35"/>
        <end position="128"/>
    </location>
</feature>
<name>A0A9P3HAE4_9FUNG</name>
<dbReference type="Pfam" id="PF08238">
    <property type="entry name" value="Sel1"/>
    <property type="match status" value="4"/>
</dbReference>
<feature type="compositionally biased region" description="Basic and acidic residues" evidence="1">
    <location>
        <begin position="84"/>
        <end position="95"/>
    </location>
</feature>